<comment type="caution">
    <text evidence="1">The sequence shown here is derived from an EMBL/GenBank/DDBJ whole genome shotgun (WGS) entry which is preliminary data.</text>
</comment>
<dbReference type="EMBL" id="STFG01000010">
    <property type="protein sequence ID" value="THU00705.1"/>
    <property type="molecule type" value="Genomic_DNA"/>
</dbReference>
<proteinExistence type="predicted"/>
<reference evidence="1 2" key="1">
    <citation type="journal article" date="2015" name="Antonie Van Leeuwenhoek">
        <title>Lampropedia puyangensis sp. nov., isolated from symptomatic bark of Populus ? euramericana canker and emended description of Lampropedia hyalina (Ehrenberg 1832) Lee et al. 2004.</title>
        <authorList>
            <person name="Li Y."/>
            <person name="Wang T."/>
            <person name="Piao C.G."/>
            <person name="Wang L.F."/>
            <person name="Tian G.Z."/>
            <person name="Zhu T.H."/>
            <person name="Guo M.W."/>
        </authorList>
    </citation>
    <scope>NUCLEOTIDE SEQUENCE [LARGE SCALE GENOMIC DNA]</scope>
    <source>
        <strain evidence="1 2">2-bin</strain>
    </source>
</reference>
<dbReference type="OrthoDB" id="5297256at2"/>
<dbReference type="Proteomes" id="UP000308917">
    <property type="component" value="Unassembled WGS sequence"/>
</dbReference>
<sequence>MALVVAGCDPIALDKLKVGQSTEADVRDAMGTPEMVWNEAGGARTFEYNRQPAGHVNYMITIGADGKLQEIKQVLTEQEFAKIKPGMAYDQARRLLGKPAKEMWYPLKQEQHVDWRYLKDPTTSGMFTIVLDKQRIILRAYTGPDMNEEYRNGGQR</sequence>
<gene>
    <name evidence="1" type="ORF">E9531_10310</name>
</gene>
<name>A0A4S8F2T9_9BURK</name>
<evidence type="ECO:0000313" key="2">
    <source>
        <dbReference type="Proteomes" id="UP000308917"/>
    </source>
</evidence>
<protein>
    <submittedName>
        <fullName evidence="1">Outer membrane protein assembly factor BamE</fullName>
    </submittedName>
</protein>
<organism evidence="1 2">
    <name type="scientific">Lampropedia puyangensis</name>
    <dbReference type="NCBI Taxonomy" id="1330072"/>
    <lineage>
        <taxon>Bacteria</taxon>
        <taxon>Pseudomonadati</taxon>
        <taxon>Pseudomonadota</taxon>
        <taxon>Betaproteobacteria</taxon>
        <taxon>Burkholderiales</taxon>
        <taxon>Comamonadaceae</taxon>
        <taxon>Lampropedia</taxon>
    </lineage>
</organism>
<evidence type="ECO:0000313" key="1">
    <source>
        <dbReference type="EMBL" id="THU00705.1"/>
    </source>
</evidence>
<keyword evidence="2" id="KW-1185">Reference proteome</keyword>
<accession>A0A4S8F2T9</accession>
<dbReference type="AlphaFoldDB" id="A0A4S8F2T9"/>